<comment type="subcellular location">
    <subcellularLocation>
        <location evidence="1">Cell membrane</location>
        <topology evidence="1">Multi-pass membrane protein</topology>
    </subcellularLocation>
</comment>
<evidence type="ECO:0000256" key="5">
    <source>
        <dbReference type="ARBA" id="ARBA00023136"/>
    </source>
</evidence>
<evidence type="ECO:0000256" key="6">
    <source>
        <dbReference type="SAM" id="Phobius"/>
    </source>
</evidence>
<evidence type="ECO:0000256" key="3">
    <source>
        <dbReference type="ARBA" id="ARBA00022692"/>
    </source>
</evidence>
<evidence type="ECO:0000256" key="4">
    <source>
        <dbReference type="ARBA" id="ARBA00022989"/>
    </source>
</evidence>
<accession>A0AAE3LH66</accession>
<evidence type="ECO:0000313" key="7">
    <source>
        <dbReference type="EMBL" id="MCU6705045.1"/>
    </source>
</evidence>
<dbReference type="RefSeq" id="WP_022286549.1">
    <property type="nucleotide sequence ID" value="NZ_JAOQJZ010000003.1"/>
</dbReference>
<dbReference type="EMBL" id="JAOQJZ010000003">
    <property type="protein sequence ID" value="MCU6705045.1"/>
    <property type="molecule type" value="Genomic_DNA"/>
</dbReference>
<comment type="caution">
    <text evidence="7">The sequence shown here is derived from an EMBL/GenBank/DDBJ whole genome shotgun (WGS) entry which is preliminary data.</text>
</comment>
<gene>
    <name evidence="7" type="ORF">OCV57_03770</name>
</gene>
<reference evidence="7 8" key="1">
    <citation type="journal article" date="2021" name="ISME Commun">
        <title>Automated analysis of genomic sequences facilitates high-throughput and comprehensive description of bacteria.</title>
        <authorList>
            <person name="Hitch T.C.A."/>
        </authorList>
    </citation>
    <scope>NUCLEOTIDE SEQUENCE [LARGE SCALE GENOMIC DNA]</scope>
    <source>
        <strain evidence="7 8">Sanger_31</strain>
    </source>
</reference>
<proteinExistence type="predicted"/>
<feature type="transmembrane region" description="Helical" evidence="6">
    <location>
        <begin position="238"/>
        <end position="255"/>
    </location>
</feature>
<sequence>MKLNKKTVISLIPKAVLLILLLVIINTQLTESVVTGTFEKGLVFSILALGIFISFRILDIPDLSVDGTFTLGVAVSVMQAFNGDPIKGILLSIVAGAIAGSVTGILITKLNVQPILAGIITMTALYSINLKIMDRPNISLYKKDTIFTMAQKYFGDYYKLAAAGIVLVIAAVLLFWFLKTQAGMSLRATGDNEYMVRASSINSDRMKIMGFAIANALVSLSGAMYAQYSSAGDSNSGTGMLVVGLASIIIGEIFFSKHSILCGILAAIFGAIAYRFVLAFAMNLGMDSNYTKLFSACIVALAISLPAIKKYITKAYKRVCSDK</sequence>
<feature type="transmembrane region" description="Helical" evidence="6">
    <location>
        <begin position="208"/>
        <end position="226"/>
    </location>
</feature>
<dbReference type="PANTHER" id="PTHR32196">
    <property type="entry name" value="ABC TRANSPORTER PERMEASE PROTEIN YPHD-RELATED-RELATED"/>
    <property type="match status" value="1"/>
</dbReference>
<evidence type="ECO:0000256" key="2">
    <source>
        <dbReference type="ARBA" id="ARBA00022475"/>
    </source>
</evidence>
<protein>
    <submittedName>
        <fullName evidence="7">ABC transporter permease</fullName>
    </submittedName>
</protein>
<evidence type="ECO:0000313" key="8">
    <source>
        <dbReference type="Proteomes" id="UP001208131"/>
    </source>
</evidence>
<organism evidence="7 8">
    <name type="scientific">Hominimerdicola aceti</name>
    <dbReference type="NCBI Taxonomy" id="2981726"/>
    <lineage>
        <taxon>Bacteria</taxon>
        <taxon>Bacillati</taxon>
        <taxon>Bacillota</taxon>
        <taxon>Clostridia</taxon>
        <taxon>Eubacteriales</taxon>
        <taxon>Oscillospiraceae</taxon>
        <taxon>Hominimerdicola</taxon>
    </lineage>
</organism>
<feature type="transmembrane region" description="Helical" evidence="6">
    <location>
        <begin position="88"/>
        <end position="108"/>
    </location>
</feature>
<dbReference type="InterPro" id="IPR001851">
    <property type="entry name" value="ABC_transp_permease"/>
</dbReference>
<feature type="transmembrane region" description="Helical" evidence="6">
    <location>
        <begin position="42"/>
        <end position="58"/>
    </location>
</feature>
<keyword evidence="3 6" id="KW-0812">Transmembrane</keyword>
<dbReference type="CDD" id="cd06574">
    <property type="entry name" value="TM_PBP1_branched-chain-AA_like"/>
    <property type="match status" value="1"/>
</dbReference>
<feature type="transmembrane region" description="Helical" evidence="6">
    <location>
        <begin position="262"/>
        <end position="284"/>
    </location>
</feature>
<dbReference type="GO" id="GO:0005886">
    <property type="term" value="C:plasma membrane"/>
    <property type="evidence" value="ECO:0007669"/>
    <property type="project" value="UniProtKB-SubCell"/>
</dbReference>
<name>A0AAE3LH66_9FIRM</name>
<evidence type="ECO:0000256" key="1">
    <source>
        <dbReference type="ARBA" id="ARBA00004651"/>
    </source>
</evidence>
<dbReference type="Pfam" id="PF02653">
    <property type="entry name" value="BPD_transp_2"/>
    <property type="match status" value="1"/>
</dbReference>
<keyword evidence="4 6" id="KW-1133">Transmembrane helix</keyword>
<keyword evidence="8" id="KW-1185">Reference proteome</keyword>
<keyword evidence="5 6" id="KW-0472">Membrane</keyword>
<keyword evidence="2" id="KW-1003">Cell membrane</keyword>
<feature type="transmembrane region" description="Helical" evidence="6">
    <location>
        <begin position="157"/>
        <end position="178"/>
    </location>
</feature>
<feature type="transmembrane region" description="Helical" evidence="6">
    <location>
        <begin position="290"/>
        <end position="308"/>
    </location>
</feature>
<dbReference type="AlphaFoldDB" id="A0AAE3LH66"/>
<dbReference type="PANTHER" id="PTHR32196:SF69">
    <property type="entry name" value="BRANCHED-CHAIN AMINO ACID TRANSPORT SYSTEM, PERMEASE PROTEIN"/>
    <property type="match status" value="1"/>
</dbReference>
<dbReference type="GO" id="GO:0022857">
    <property type="term" value="F:transmembrane transporter activity"/>
    <property type="evidence" value="ECO:0007669"/>
    <property type="project" value="InterPro"/>
</dbReference>
<dbReference type="Proteomes" id="UP001208131">
    <property type="component" value="Unassembled WGS sequence"/>
</dbReference>